<evidence type="ECO:0000259" key="3">
    <source>
        <dbReference type="Pfam" id="PF07282"/>
    </source>
</evidence>
<reference evidence="4 5" key="1">
    <citation type="journal article" date="2020" name="Fungal Divers.">
        <title>Resolving the Mortierellaceae phylogeny through synthesis of multi-gene phylogenetics and phylogenomics.</title>
        <authorList>
            <person name="Vandepol N."/>
            <person name="Liber J."/>
            <person name="Desiro A."/>
            <person name="Na H."/>
            <person name="Kennedy M."/>
            <person name="Barry K."/>
            <person name="Grigoriev I.V."/>
            <person name="Miller A.N."/>
            <person name="O'Donnell K."/>
            <person name="Stajich J.E."/>
            <person name="Bonito G."/>
        </authorList>
    </citation>
    <scope>NUCLEOTIDE SEQUENCE [LARGE SCALE GENOMIC DNA]</scope>
    <source>
        <strain evidence="4 5">AD045</strain>
    </source>
</reference>
<evidence type="ECO:0000256" key="1">
    <source>
        <dbReference type="ARBA" id="ARBA00023125"/>
    </source>
</evidence>
<sequence length="120" mass="13818">ARSLGYVVCGINDFYTSKRCPECRNFVWTTTNWRSLWCSTCKVIWQRDIMAAKNMCKATESYLSHHCRPLYLQPQRADGTYPWKDQSPRPASSTSSSSHKRRASESPLVEEQPGERRAAL</sequence>
<evidence type="ECO:0000313" key="4">
    <source>
        <dbReference type="EMBL" id="KAG0276041.1"/>
    </source>
</evidence>
<feature type="non-terminal residue" evidence="4">
    <location>
        <position position="1"/>
    </location>
</feature>
<evidence type="ECO:0000256" key="2">
    <source>
        <dbReference type="SAM" id="MobiDB-lite"/>
    </source>
</evidence>
<gene>
    <name evidence="4" type="ORF">BGZ96_003493</name>
</gene>
<protein>
    <recommendedName>
        <fullName evidence="3">Cas12f1-like TNB domain-containing protein</fullName>
    </recommendedName>
</protein>
<dbReference type="EMBL" id="JAAAIM010001756">
    <property type="protein sequence ID" value="KAG0276041.1"/>
    <property type="molecule type" value="Genomic_DNA"/>
</dbReference>
<feature type="region of interest" description="Disordered" evidence="2">
    <location>
        <begin position="78"/>
        <end position="120"/>
    </location>
</feature>
<accession>A0ABQ7JJK0</accession>
<proteinExistence type="predicted"/>
<dbReference type="Proteomes" id="UP001194696">
    <property type="component" value="Unassembled WGS sequence"/>
</dbReference>
<name>A0ABQ7JJK0_9FUNG</name>
<keyword evidence="5" id="KW-1185">Reference proteome</keyword>
<comment type="caution">
    <text evidence="4">The sequence shown here is derived from an EMBL/GenBank/DDBJ whole genome shotgun (WGS) entry which is preliminary data.</text>
</comment>
<feature type="compositionally biased region" description="Low complexity" evidence="2">
    <location>
        <begin position="88"/>
        <end position="97"/>
    </location>
</feature>
<organism evidence="4 5">
    <name type="scientific">Linnemannia gamsii</name>
    <dbReference type="NCBI Taxonomy" id="64522"/>
    <lineage>
        <taxon>Eukaryota</taxon>
        <taxon>Fungi</taxon>
        <taxon>Fungi incertae sedis</taxon>
        <taxon>Mucoromycota</taxon>
        <taxon>Mortierellomycotina</taxon>
        <taxon>Mortierellomycetes</taxon>
        <taxon>Mortierellales</taxon>
        <taxon>Mortierellaceae</taxon>
        <taxon>Linnemannia</taxon>
    </lineage>
</organism>
<dbReference type="Pfam" id="PF07282">
    <property type="entry name" value="Cas12f1-like_TNB"/>
    <property type="match status" value="1"/>
</dbReference>
<evidence type="ECO:0000313" key="5">
    <source>
        <dbReference type="Proteomes" id="UP001194696"/>
    </source>
</evidence>
<keyword evidence="1" id="KW-0238">DNA-binding</keyword>
<feature type="domain" description="Cas12f1-like TNB" evidence="3">
    <location>
        <begin position="4"/>
        <end position="55"/>
    </location>
</feature>
<dbReference type="InterPro" id="IPR010095">
    <property type="entry name" value="Cas12f1-like_TNB"/>
</dbReference>